<dbReference type="InterPro" id="IPR009057">
    <property type="entry name" value="Homeodomain-like_sf"/>
</dbReference>
<evidence type="ECO:0000256" key="1">
    <source>
        <dbReference type="ARBA" id="ARBA00023015"/>
    </source>
</evidence>
<dbReference type="InterPro" id="IPR018062">
    <property type="entry name" value="HTH_AraC-typ_CS"/>
</dbReference>
<dbReference type="PANTHER" id="PTHR43280">
    <property type="entry name" value="ARAC-FAMILY TRANSCRIPTIONAL REGULATOR"/>
    <property type="match status" value="1"/>
</dbReference>
<accession>A0A926IEZ2</accession>
<dbReference type="PRINTS" id="PR00032">
    <property type="entry name" value="HTHARAC"/>
</dbReference>
<feature type="domain" description="HTH araC/xylS-type" evidence="4">
    <location>
        <begin position="113"/>
        <end position="211"/>
    </location>
</feature>
<reference evidence="5" key="1">
    <citation type="submission" date="2020-08" db="EMBL/GenBank/DDBJ databases">
        <title>Genome public.</title>
        <authorList>
            <person name="Liu C."/>
            <person name="Sun Q."/>
        </authorList>
    </citation>
    <scope>NUCLEOTIDE SEQUENCE</scope>
    <source>
        <strain evidence="5">NSJ-12</strain>
    </source>
</reference>
<keyword evidence="1" id="KW-0805">Transcription regulation</keyword>
<dbReference type="EMBL" id="JACRSY010000018">
    <property type="protein sequence ID" value="MBC8580268.1"/>
    <property type="molecule type" value="Genomic_DNA"/>
</dbReference>
<sequence>MEILLNHSPICSLLYLGNTQGALKLFEERFDTLKENNCFSQCKLFVISLNFCIYNYILIKENNSLHQCCLANNVHISNALDLASLKKAGLETISKYAGCQDYLFEKFSHPEIKKAIQYIHAHMEEPLTLESVCEAINLNKCYFCTLFKTHTSKTFTQYLNEARIHAAKKLMSETQLTLHEIAFRCGFNSYSYFCTTFKKVIGLSPSEFLVAS</sequence>
<dbReference type="GO" id="GO:0003700">
    <property type="term" value="F:DNA-binding transcription factor activity"/>
    <property type="evidence" value="ECO:0007669"/>
    <property type="project" value="InterPro"/>
</dbReference>
<dbReference type="GO" id="GO:0043565">
    <property type="term" value="F:sequence-specific DNA binding"/>
    <property type="evidence" value="ECO:0007669"/>
    <property type="project" value="InterPro"/>
</dbReference>
<evidence type="ECO:0000313" key="6">
    <source>
        <dbReference type="Proteomes" id="UP000655830"/>
    </source>
</evidence>
<evidence type="ECO:0000259" key="4">
    <source>
        <dbReference type="PROSITE" id="PS01124"/>
    </source>
</evidence>
<dbReference type="RefSeq" id="WP_177668646.1">
    <property type="nucleotide sequence ID" value="NZ_JACRSY010000018.1"/>
</dbReference>
<evidence type="ECO:0000256" key="2">
    <source>
        <dbReference type="ARBA" id="ARBA00023125"/>
    </source>
</evidence>
<dbReference type="PANTHER" id="PTHR43280:SF28">
    <property type="entry name" value="HTH-TYPE TRANSCRIPTIONAL ACTIVATOR RHAS"/>
    <property type="match status" value="1"/>
</dbReference>
<dbReference type="Gene3D" id="1.10.10.60">
    <property type="entry name" value="Homeodomain-like"/>
    <property type="match status" value="2"/>
</dbReference>
<comment type="caution">
    <text evidence="5">The sequence shown here is derived from an EMBL/GenBank/DDBJ whole genome shotgun (WGS) entry which is preliminary data.</text>
</comment>
<dbReference type="Proteomes" id="UP000655830">
    <property type="component" value="Unassembled WGS sequence"/>
</dbReference>
<gene>
    <name evidence="5" type="ORF">H8718_12100</name>
</gene>
<organism evidence="5 6">
    <name type="scientific">Zhenhengia yiwuensis</name>
    <dbReference type="NCBI Taxonomy" id="2763666"/>
    <lineage>
        <taxon>Bacteria</taxon>
        <taxon>Bacillati</taxon>
        <taxon>Bacillota</taxon>
        <taxon>Clostridia</taxon>
        <taxon>Lachnospirales</taxon>
        <taxon>Lachnospiraceae</taxon>
        <taxon>Zhenhengia</taxon>
    </lineage>
</organism>
<protein>
    <submittedName>
        <fullName evidence="5">Helix-turn-helix transcriptional regulator</fullName>
    </submittedName>
</protein>
<dbReference type="SMART" id="SM00342">
    <property type="entry name" value="HTH_ARAC"/>
    <property type="match status" value="1"/>
</dbReference>
<keyword evidence="2" id="KW-0238">DNA-binding</keyword>
<name>A0A926IEZ2_9FIRM</name>
<dbReference type="SUPFAM" id="SSF46689">
    <property type="entry name" value="Homeodomain-like"/>
    <property type="match status" value="2"/>
</dbReference>
<dbReference type="AlphaFoldDB" id="A0A926IEZ2"/>
<dbReference type="PROSITE" id="PS01124">
    <property type="entry name" value="HTH_ARAC_FAMILY_2"/>
    <property type="match status" value="1"/>
</dbReference>
<keyword evidence="3" id="KW-0804">Transcription</keyword>
<dbReference type="InterPro" id="IPR018060">
    <property type="entry name" value="HTH_AraC"/>
</dbReference>
<proteinExistence type="predicted"/>
<evidence type="ECO:0000256" key="3">
    <source>
        <dbReference type="ARBA" id="ARBA00023163"/>
    </source>
</evidence>
<evidence type="ECO:0000313" key="5">
    <source>
        <dbReference type="EMBL" id="MBC8580268.1"/>
    </source>
</evidence>
<dbReference type="InterPro" id="IPR020449">
    <property type="entry name" value="Tscrpt_reg_AraC-type_HTH"/>
</dbReference>
<dbReference type="PROSITE" id="PS00041">
    <property type="entry name" value="HTH_ARAC_FAMILY_1"/>
    <property type="match status" value="1"/>
</dbReference>
<dbReference type="Pfam" id="PF12833">
    <property type="entry name" value="HTH_18"/>
    <property type="match status" value="1"/>
</dbReference>
<keyword evidence="6" id="KW-1185">Reference proteome</keyword>